<dbReference type="AlphaFoldDB" id="A0AAE6G280"/>
<feature type="compositionally biased region" description="Basic and acidic residues" evidence="1">
    <location>
        <begin position="157"/>
        <end position="169"/>
    </location>
</feature>
<protein>
    <submittedName>
        <fullName evidence="2">Uncharacterized protein</fullName>
    </submittedName>
</protein>
<name>A0AAE6G280_MYXXA</name>
<feature type="region of interest" description="Disordered" evidence="1">
    <location>
        <begin position="133"/>
        <end position="169"/>
    </location>
</feature>
<reference evidence="2 3" key="1">
    <citation type="journal article" date="2019" name="Science">
        <title>Social genes are selection hotspots in kin groups of a soil microbe.</title>
        <authorList>
            <person name="Wielgoss S."/>
            <person name="Wolfensberger R."/>
            <person name="Sun L."/>
            <person name="Fiegna F."/>
            <person name="Velicer G.J."/>
        </authorList>
    </citation>
    <scope>NUCLEOTIDE SEQUENCE [LARGE SCALE GENOMIC DNA]</scope>
    <source>
        <strain evidence="2 3">MC3.5.9c15</strain>
    </source>
</reference>
<evidence type="ECO:0000313" key="3">
    <source>
        <dbReference type="Proteomes" id="UP000320179"/>
    </source>
</evidence>
<dbReference type="EMBL" id="CP017174">
    <property type="protein sequence ID" value="QDE69537.1"/>
    <property type="molecule type" value="Genomic_DNA"/>
</dbReference>
<sequence length="169" mass="18565">MLPALPGFRVLLRRQSMSGENVVAPPVKKLKRPVEEVRAELLADADVKEQARLLKVPVEEYVEKIIDYALNPEKPPQIEIVPDEELKAKDPNVPTIEELQGHLQDIVDGRVVISRAHQRDGFSDQDADARYKSALASDAAQTGAPESRKGTSASDLHAAEGKKPSTDKN</sequence>
<evidence type="ECO:0000256" key="1">
    <source>
        <dbReference type="SAM" id="MobiDB-lite"/>
    </source>
</evidence>
<dbReference type="Proteomes" id="UP000320179">
    <property type="component" value="Chromosome"/>
</dbReference>
<proteinExistence type="predicted"/>
<accession>A0AAE6G280</accession>
<organism evidence="2 3">
    <name type="scientific">Myxococcus xanthus</name>
    <dbReference type="NCBI Taxonomy" id="34"/>
    <lineage>
        <taxon>Bacteria</taxon>
        <taxon>Pseudomonadati</taxon>
        <taxon>Myxococcota</taxon>
        <taxon>Myxococcia</taxon>
        <taxon>Myxococcales</taxon>
        <taxon>Cystobacterineae</taxon>
        <taxon>Myxococcaceae</taxon>
        <taxon>Myxococcus</taxon>
    </lineage>
</organism>
<evidence type="ECO:0000313" key="2">
    <source>
        <dbReference type="EMBL" id="QDE69537.1"/>
    </source>
</evidence>
<gene>
    <name evidence="2" type="ORF">BHS09_22540</name>
</gene>